<dbReference type="Pfam" id="PF00892">
    <property type="entry name" value="EamA"/>
    <property type="match status" value="2"/>
</dbReference>
<feature type="transmembrane region" description="Helical" evidence="2">
    <location>
        <begin position="247"/>
        <end position="266"/>
    </location>
</feature>
<proteinExistence type="inferred from homology"/>
<dbReference type="InterPro" id="IPR037185">
    <property type="entry name" value="EmrE-like"/>
</dbReference>
<keyword evidence="2" id="KW-0472">Membrane</keyword>
<dbReference type="SUPFAM" id="SSF103481">
    <property type="entry name" value="Multidrug resistance efflux transporter EmrE"/>
    <property type="match status" value="2"/>
</dbReference>
<feature type="transmembrane region" description="Helical" evidence="2">
    <location>
        <begin position="70"/>
        <end position="89"/>
    </location>
</feature>
<evidence type="ECO:0000313" key="4">
    <source>
        <dbReference type="EMBL" id="MBM7077733.1"/>
    </source>
</evidence>
<organism evidence="4 5">
    <name type="scientific">Micromonospora humida</name>
    <dbReference type="NCBI Taxonomy" id="2809018"/>
    <lineage>
        <taxon>Bacteria</taxon>
        <taxon>Bacillati</taxon>
        <taxon>Actinomycetota</taxon>
        <taxon>Actinomycetes</taxon>
        <taxon>Micromonosporales</taxon>
        <taxon>Micromonosporaceae</taxon>
        <taxon>Micromonospora</taxon>
    </lineage>
</organism>
<dbReference type="RefSeq" id="WP_377682025.1">
    <property type="nucleotide sequence ID" value="NZ_JBHVCO010000013.1"/>
</dbReference>
<feature type="domain" description="EamA" evidence="3">
    <location>
        <begin position="158"/>
        <end position="289"/>
    </location>
</feature>
<keyword evidence="2" id="KW-0812">Transmembrane</keyword>
<evidence type="ECO:0000313" key="5">
    <source>
        <dbReference type="Proteomes" id="UP001518872"/>
    </source>
</evidence>
<evidence type="ECO:0000256" key="2">
    <source>
        <dbReference type="SAM" id="Phobius"/>
    </source>
</evidence>
<gene>
    <name evidence="4" type="ORF">JQX11_15505</name>
</gene>
<feature type="transmembrane region" description="Helical" evidence="2">
    <location>
        <begin position="272"/>
        <end position="290"/>
    </location>
</feature>
<accession>A0ABS2IWH7</accession>
<sequence length="346" mass="36574">MENHRSSRTPMVQIIVAMAGWGTIGVFVLESGQPAFNVVFARCVLGAVALAVACLVGGYFRNTGLTRRNLLLAAGGGVCLVFNWVFLFSSFEQTSITITTVVYHTQPFYVLFLGALLFKERLTRANVGWVVLAFVGLVLTTELWTALRGGGLDSRQLLGILNALAAAVLYALATIAAKQLKGVRPQITALIQVLIGIPLLLPFVRFAALPAPGASSWIWLAVLGVFHTGVLYHLLYSAVPHLPSSTIAVVAFVNPAVAIVCDVVVYAHRPTLAEIVGIVLIVLSSLGVTLRWQPLAVRRPNPAPGDASTGPAVPVPAEVPVATGAPTPLVTVDEAGSPHSVLRKQG</sequence>
<dbReference type="PANTHER" id="PTHR22911">
    <property type="entry name" value="ACYL-MALONYL CONDENSING ENZYME-RELATED"/>
    <property type="match status" value="1"/>
</dbReference>
<keyword evidence="2" id="KW-1133">Transmembrane helix</keyword>
<dbReference type="InterPro" id="IPR000620">
    <property type="entry name" value="EamA_dom"/>
</dbReference>
<name>A0ABS2IWH7_9ACTN</name>
<feature type="transmembrane region" description="Helical" evidence="2">
    <location>
        <begin position="157"/>
        <end position="177"/>
    </location>
</feature>
<reference evidence="4 5" key="1">
    <citation type="submission" date="2021-02" db="EMBL/GenBank/DDBJ databases">
        <authorList>
            <person name="Ra J.-S."/>
        </authorList>
    </citation>
    <scope>NUCLEOTIDE SEQUENCE [LARGE SCALE GENOMIC DNA]</scope>
    <source>
        <strain evidence="4 5">MMS20-R1-14</strain>
    </source>
</reference>
<feature type="transmembrane region" description="Helical" evidence="2">
    <location>
        <begin position="35"/>
        <end position="58"/>
    </location>
</feature>
<comment type="caution">
    <text evidence="4">The sequence shown here is derived from an EMBL/GenBank/DDBJ whole genome shotgun (WGS) entry which is preliminary data.</text>
</comment>
<dbReference type="EMBL" id="JAFEUC010000007">
    <property type="protein sequence ID" value="MBM7077733.1"/>
    <property type="molecule type" value="Genomic_DNA"/>
</dbReference>
<evidence type="ECO:0000259" key="3">
    <source>
        <dbReference type="Pfam" id="PF00892"/>
    </source>
</evidence>
<comment type="similarity">
    <text evidence="1">Belongs to the EamA transporter family.</text>
</comment>
<dbReference type="PANTHER" id="PTHR22911:SF102">
    <property type="entry name" value="MEMBRANE PROTEIN"/>
    <property type="match status" value="1"/>
</dbReference>
<feature type="transmembrane region" description="Helical" evidence="2">
    <location>
        <begin position="12"/>
        <end position="29"/>
    </location>
</feature>
<protein>
    <submittedName>
        <fullName evidence="4">DMT family transporter</fullName>
    </submittedName>
</protein>
<feature type="transmembrane region" description="Helical" evidence="2">
    <location>
        <begin position="125"/>
        <end position="145"/>
    </location>
</feature>
<feature type="transmembrane region" description="Helical" evidence="2">
    <location>
        <begin position="217"/>
        <end position="235"/>
    </location>
</feature>
<evidence type="ECO:0000256" key="1">
    <source>
        <dbReference type="ARBA" id="ARBA00007362"/>
    </source>
</evidence>
<feature type="transmembrane region" description="Helical" evidence="2">
    <location>
        <begin position="189"/>
        <end position="211"/>
    </location>
</feature>
<feature type="transmembrane region" description="Helical" evidence="2">
    <location>
        <begin position="101"/>
        <end position="118"/>
    </location>
</feature>
<keyword evidence="5" id="KW-1185">Reference proteome</keyword>
<feature type="domain" description="EamA" evidence="3">
    <location>
        <begin position="12"/>
        <end position="140"/>
    </location>
</feature>
<dbReference type="Proteomes" id="UP001518872">
    <property type="component" value="Unassembled WGS sequence"/>
</dbReference>